<keyword evidence="2" id="KW-1185">Reference proteome</keyword>
<evidence type="ECO:0000313" key="2">
    <source>
        <dbReference type="Proteomes" id="UP001312908"/>
    </source>
</evidence>
<dbReference type="EMBL" id="JAWJZY010000002">
    <property type="protein sequence ID" value="MEE8658503.1"/>
    <property type="molecule type" value="Genomic_DNA"/>
</dbReference>
<organism evidence="1 2">
    <name type="scientific">Sorlinia euscelidii</name>
    <dbReference type="NCBI Taxonomy" id="3081148"/>
    <lineage>
        <taxon>Bacteria</taxon>
        <taxon>Pseudomonadati</taxon>
        <taxon>Pseudomonadota</taxon>
        <taxon>Alphaproteobacteria</taxon>
        <taxon>Acetobacterales</taxon>
        <taxon>Acetobacteraceae</taxon>
        <taxon>Sorlinia</taxon>
    </lineage>
</organism>
<dbReference type="Proteomes" id="UP001312908">
    <property type="component" value="Unassembled WGS sequence"/>
</dbReference>
<comment type="caution">
    <text evidence="1">The sequence shown here is derived from an EMBL/GenBank/DDBJ whole genome shotgun (WGS) entry which is preliminary data.</text>
</comment>
<sequence length="301" mass="34472">MDLAWVDYANLFNSKGGVGRSDEWWSSGVNTTVAAKWSRSGFAVEGYKECKQIGIKRPEILEILKTIFRYDGIVAYCPKEVIDISNGIDNQLFSEDDLRTFIYYLDQYRENKKEREFLIDYFDPKESDRLLSDVSKLHNGASIDQIFEEAVSAFKRNEAKQRKAQEDAQRTFQNRIKNAIGSEGVSLCGGIDTKRWPEFGYYLNPYAPVGKCYLTTIRYFMNGVQWLSREKLLVIQPLPPGLGYQQPILFKGSEPIRVGVEATVYGEEPETYESALGAVVNPTTYRVLGYLPLPIEEFNRR</sequence>
<name>A0ABU7U1A7_9PROT</name>
<protein>
    <submittedName>
        <fullName evidence="1">Uncharacterized protein</fullName>
    </submittedName>
</protein>
<accession>A0ABU7U1A7</accession>
<evidence type="ECO:0000313" key="1">
    <source>
        <dbReference type="EMBL" id="MEE8658503.1"/>
    </source>
</evidence>
<reference evidence="1 2" key="1">
    <citation type="submission" date="2023-10" db="EMBL/GenBank/DDBJ databases">
        <title>Sorlinia euscelidii gen. nov., sp. nov., an acetic acid bacteria isolated from the gut of Euscelidius variegatus emitter.</title>
        <authorList>
            <person name="Michoud G."/>
            <person name="Marasco R."/>
            <person name="Seferji K."/>
            <person name="Gonella E."/>
            <person name="Garuglieri E."/>
            <person name="Alma A."/>
            <person name="Mapelli F."/>
            <person name="Borin S."/>
            <person name="Daffonchio D."/>
            <person name="Crotti E."/>
        </authorList>
    </citation>
    <scope>NUCLEOTIDE SEQUENCE [LARGE SCALE GENOMIC DNA]</scope>
    <source>
        <strain evidence="1 2">EV16P</strain>
    </source>
</reference>
<proteinExistence type="predicted"/>
<gene>
    <name evidence="1" type="ORF">DOFOFD_05715</name>
</gene>